<dbReference type="GO" id="GO:0016989">
    <property type="term" value="F:sigma factor antagonist activity"/>
    <property type="evidence" value="ECO:0007669"/>
    <property type="project" value="TreeGrafter"/>
</dbReference>
<evidence type="ECO:0000313" key="5">
    <source>
        <dbReference type="Proteomes" id="UP000293347"/>
    </source>
</evidence>
<gene>
    <name evidence="4" type="ORF">EZ437_13915</name>
</gene>
<proteinExistence type="predicted"/>
<sequence length="381" mass="42416">MENIDIIALTKKYNAGDCTPEEIALLENWYLQWIPEGIKVDSEQITEASDAVWSRLPVYQEDAYPELKLPSRIIPLLRKLAVAASLLICIGIGFYFYQKEIKTGEAITASNDIAPGGDKAILTLSNGEKVLLDSAVNGELMKQAGITITKTKDGELIYTADKDVAGKLVFNTIETPKGGQYTVILPDGSRVWINAASKLVYPVRFAGTERSVDLVGEAYFEVVHNKAMPFRVKTAAQQIEVLGTHFNVNSYPDEPAIKTTLLEGLVRIAVDGQINNDRILKPGEQSVLADKRLNIVVVNTEEAIAWKNGDFVFENQTLPEIMRKISRWYDVEIDYQQAANPQETFSGTVSRSRNLSAVLKMLELTTQFRFRIKGNNITVIN</sequence>
<feature type="domain" description="FecR protein" evidence="2">
    <location>
        <begin position="172"/>
        <end position="267"/>
    </location>
</feature>
<dbReference type="Pfam" id="PF16344">
    <property type="entry name" value="FecR_C"/>
    <property type="match status" value="1"/>
</dbReference>
<accession>A0A4R0NKD2</accession>
<name>A0A4R0NKD2_9SPHI</name>
<feature type="domain" description="Protein FecR C-terminal" evidence="3">
    <location>
        <begin position="310"/>
        <end position="379"/>
    </location>
</feature>
<evidence type="ECO:0000259" key="2">
    <source>
        <dbReference type="Pfam" id="PF04773"/>
    </source>
</evidence>
<dbReference type="InterPro" id="IPR012373">
    <property type="entry name" value="Ferrdict_sens_TM"/>
</dbReference>
<protein>
    <submittedName>
        <fullName evidence="4">DUF4974 domain-containing protein</fullName>
    </submittedName>
</protein>
<dbReference type="OrthoDB" id="1099963at2"/>
<dbReference type="InterPro" id="IPR032508">
    <property type="entry name" value="FecR_C"/>
</dbReference>
<evidence type="ECO:0000259" key="3">
    <source>
        <dbReference type="Pfam" id="PF16344"/>
    </source>
</evidence>
<dbReference type="Proteomes" id="UP000293347">
    <property type="component" value="Unassembled WGS sequence"/>
</dbReference>
<dbReference type="Pfam" id="PF04773">
    <property type="entry name" value="FecR"/>
    <property type="match status" value="1"/>
</dbReference>
<dbReference type="Gene3D" id="3.55.50.30">
    <property type="match status" value="1"/>
</dbReference>
<evidence type="ECO:0000313" key="4">
    <source>
        <dbReference type="EMBL" id="TCD00318.1"/>
    </source>
</evidence>
<dbReference type="Gene3D" id="2.60.120.1440">
    <property type="match status" value="1"/>
</dbReference>
<dbReference type="AlphaFoldDB" id="A0A4R0NKD2"/>
<dbReference type="PANTHER" id="PTHR30273:SF2">
    <property type="entry name" value="PROTEIN FECR"/>
    <property type="match status" value="1"/>
</dbReference>
<keyword evidence="5" id="KW-1185">Reference proteome</keyword>
<dbReference type="InterPro" id="IPR006860">
    <property type="entry name" value="FecR"/>
</dbReference>
<reference evidence="4 5" key="1">
    <citation type="submission" date="2019-02" db="EMBL/GenBank/DDBJ databases">
        <title>Pedobacter sp. RP-1-14 sp. nov., isolated from Arctic soil.</title>
        <authorList>
            <person name="Dahal R.H."/>
        </authorList>
    </citation>
    <scope>NUCLEOTIDE SEQUENCE [LARGE SCALE GENOMIC DNA]</scope>
    <source>
        <strain evidence="4 5">RP-1-14</strain>
    </source>
</reference>
<dbReference type="EMBL" id="SJSL01000003">
    <property type="protein sequence ID" value="TCD00318.1"/>
    <property type="molecule type" value="Genomic_DNA"/>
</dbReference>
<dbReference type="PANTHER" id="PTHR30273">
    <property type="entry name" value="PERIPLASMIC SIGNAL SENSOR AND SIGMA FACTOR ACTIVATOR FECR-RELATED"/>
    <property type="match status" value="1"/>
</dbReference>
<comment type="caution">
    <text evidence="4">The sequence shown here is derived from an EMBL/GenBank/DDBJ whole genome shotgun (WGS) entry which is preliminary data.</text>
</comment>
<evidence type="ECO:0000256" key="1">
    <source>
        <dbReference type="SAM" id="Phobius"/>
    </source>
</evidence>
<dbReference type="RefSeq" id="WP_131596667.1">
    <property type="nucleotide sequence ID" value="NZ_SJSL01000003.1"/>
</dbReference>
<organism evidence="4 5">
    <name type="scientific">Pedobacter psychroterrae</name>
    <dbReference type="NCBI Taxonomy" id="2530453"/>
    <lineage>
        <taxon>Bacteria</taxon>
        <taxon>Pseudomonadati</taxon>
        <taxon>Bacteroidota</taxon>
        <taxon>Sphingobacteriia</taxon>
        <taxon>Sphingobacteriales</taxon>
        <taxon>Sphingobacteriaceae</taxon>
        <taxon>Pedobacter</taxon>
    </lineage>
</organism>
<keyword evidence="1" id="KW-0472">Membrane</keyword>
<dbReference type="PIRSF" id="PIRSF018266">
    <property type="entry name" value="FecR"/>
    <property type="match status" value="1"/>
</dbReference>
<feature type="transmembrane region" description="Helical" evidence="1">
    <location>
        <begin position="76"/>
        <end position="97"/>
    </location>
</feature>
<keyword evidence="1" id="KW-0812">Transmembrane</keyword>
<keyword evidence="1" id="KW-1133">Transmembrane helix</keyword>